<feature type="domain" description="ABC-2 type transporter transmembrane" evidence="6">
    <location>
        <begin position="16"/>
        <end position="324"/>
    </location>
</feature>
<keyword evidence="2 5" id="KW-0812">Transmembrane</keyword>
<dbReference type="Pfam" id="PF12698">
    <property type="entry name" value="ABC2_membrane_3"/>
    <property type="match status" value="1"/>
</dbReference>
<dbReference type="EMBL" id="CP102290">
    <property type="protein sequence ID" value="UWP59575.1"/>
    <property type="molecule type" value="Genomic_DNA"/>
</dbReference>
<sequence>MTGLRYQLKNVWRDKMCILTFLLPIAAAFAINLLSGAGFSSVYETSFGILSGDLREECIAWLESNGRVTVFDTTESLYDGVNDPATQMIGVLSDGDGIKTILSGDELRINTVIADTLPGLFENRDTADVCGRTVIPAGGSSDSLKSLLIVITLVTAMFMGCTFNAMSMIGEKEDGITFINEILPISAADYMIQKIILGFAGGILSAAAAAAVCMRIEVRQLISFVCVLILSAFLAALTGLFIGRISGGLMIGIIYIKIFMLLYIAPPIMFYLTIPSDSTARIWTYLLPSSAAFYGLMDLQSGQTQGVWTALAALLVHCVVWTLIYLSANTLYGRYSHFYKGRSSTER</sequence>
<evidence type="ECO:0000256" key="5">
    <source>
        <dbReference type="SAM" id="Phobius"/>
    </source>
</evidence>
<evidence type="ECO:0000313" key="8">
    <source>
        <dbReference type="Proteomes" id="UP001060164"/>
    </source>
</evidence>
<evidence type="ECO:0000256" key="3">
    <source>
        <dbReference type="ARBA" id="ARBA00022989"/>
    </source>
</evidence>
<evidence type="ECO:0000256" key="4">
    <source>
        <dbReference type="ARBA" id="ARBA00023136"/>
    </source>
</evidence>
<protein>
    <submittedName>
        <fullName evidence="7">ABC transporter permease</fullName>
    </submittedName>
</protein>
<reference evidence="7" key="1">
    <citation type="journal article" date="2022" name="Cell">
        <title>Design, construction, and in vivo augmentation of a complex gut microbiome.</title>
        <authorList>
            <person name="Cheng A.G."/>
            <person name="Ho P.Y."/>
            <person name="Aranda-Diaz A."/>
            <person name="Jain S."/>
            <person name="Yu F.B."/>
            <person name="Meng X."/>
            <person name="Wang M."/>
            <person name="Iakiviak M."/>
            <person name="Nagashima K."/>
            <person name="Zhao A."/>
            <person name="Murugkar P."/>
            <person name="Patil A."/>
            <person name="Atabakhsh K."/>
            <person name="Weakley A."/>
            <person name="Yan J."/>
            <person name="Brumbaugh A.R."/>
            <person name="Higginbottom S."/>
            <person name="Dimas A."/>
            <person name="Shiver A.L."/>
            <person name="Deutschbauer A."/>
            <person name="Neff N."/>
            <person name="Sonnenburg J.L."/>
            <person name="Huang K.C."/>
            <person name="Fischbach M.A."/>
        </authorList>
    </citation>
    <scope>NUCLEOTIDE SEQUENCE</scope>
    <source>
        <strain evidence="7">DSM 19829</strain>
    </source>
</reference>
<evidence type="ECO:0000259" key="6">
    <source>
        <dbReference type="Pfam" id="PF12698"/>
    </source>
</evidence>
<accession>A0ABY5VG86</accession>
<evidence type="ECO:0000313" key="7">
    <source>
        <dbReference type="EMBL" id="UWP59575.1"/>
    </source>
</evidence>
<keyword evidence="4 5" id="KW-0472">Membrane</keyword>
<evidence type="ECO:0000256" key="1">
    <source>
        <dbReference type="ARBA" id="ARBA00004141"/>
    </source>
</evidence>
<keyword evidence="3 5" id="KW-1133">Transmembrane helix</keyword>
<gene>
    <name evidence="7" type="ORF">NQ502_00490</name>
</gene>
<comment type="subcellular location">
    <subcellularLocation>
        <location evidence="1">Membrane</location>
        <topology evidence="1">Multi-pass membrane protein</topology>
    </subcellularLocation>
</comment>
<organism evidence="7 8">
    <name type="scientific">Ruminococcus gauvreauii</name>
    <dbReference type="NCBI Taxonomy" id="438033"/>
    <lineage>
        <taxon>Bacteria</taxon>
        <taxon>Bacillati</taxon>
        <taxon>Bacillota</taxon>
        <taxon>Clostridia</taxon>
        <taxon>Eubacteriales</taxon>
        <taxon>Oscillospiraceae</taxon>
        <taxon>Ruminococcus</taxon>
    </lineage>
</organism>
<dbReference type="RefSeq" id="WP_028527837.1">
    <property type="nucleotide sequence ID" value="NZ_CABLBR010000005.1"/>
</dbReference>
<feature type="transmembrane region" description="Helical" evidence="5">
    <location>
        <begin position="254"/>
        <end position="274"/>
    </location>
</feature>
<feature type="transmembrane region" description="Helical" evidence="5">
    <location>
        <begin position="222"/>
        <end position="242"/>
    </location>
</feature>
<feature type="transmembrane region" description="Helical" evidence="5">
    <location>
        <begin position="146"/>
        <end position="166"/>
    </location>
</feature>
<feature type="transmembrane region" description="Helical" evidence="5">
    <location>
        <begin position="195"/>
        <end position="216"/>
    </location>
</feature>
<name>A0ABY5VG86_9FIRM</name>
<proteinExistence type="predicted"/>
<keyword evidence="8" id="KW-1185">Reference proteome</keyword>
<evidence type="ECO:0000256" key="2">
    <source>
        <dbReference type="ARBA" id="ARBA00022692"/>
    </source>
</evidence>
<dbReference type="Proteomes" id="UP001060164">
    <property type="component" value="Chromosome"/>
</dbReference>
<feature type="transmembrane region" description="Helical" evidence="5">
    <location>
        <begin position="308"/>
        <end position="328"/>
    </location>
</feature>
<dbReference type="InterPro" id="IPR013525">
    <property type="entry name" value="ABC2_TM"/>
</dbReference>